<organism evidence="2 3">
    <name type="scientific">Polycladomyces abyssicola</name>
    <dbReference type="NCBI Taxonomy" id="1125966"/>
    <lineage>
        <taxon>Bacteria</taxon>
        <taxon>Bacillati</taxon>
        <taxon>Bacillota</taxon>
        <taxon>Bacilli</taxon>
        <taxon>Bacillales</taxon>
        <taxon>Thermoactinomycetaceae</taxon>
        <taxon>Polycladomyces</taxon>
    </lineage>
</organism>
<dbReference type="AlphaFoldDB" id="A0A8D5UD57"/>
<dbReference type="Gene3D" id="3.20.20.100">
    <property type="entry name" value="NADP-dependent oxidoreductase domain"/>
    <property type="match status" value="1"/>
</dbReference>
<gene>
    <name evidence="2" type="ORF">JIR001_03160</name>
</gene>
<dbReference type="KEGG" id="pabs:JIR001_03160"/>
<dbReference type="SUPFAM" id="SSF51430">
    <property type="entry name" value="NAD(P)-linked oxidoreductase"/>
    <property type="match status" value="1"/>
</dbReference>
<reference evidence="2" key="1">
    <citation type="journal article" date="2013" name="Int. J. Syst. Evol. Microbiol.">
        <title>Polycladomyces abyssicola gen. nov., sp. nov., a thermophilic filamentous bacterium isolated from hemipelagic sediment.</title>
        <authorList>
            <person name="Tsubouchi T."/>
            <person name="Shimane Y."/>
            <person name="Mori K."/>
            <person name="Usui K."/>
            <person name="Hiraki T."/>
            <person name="Tame A."/>
            <person name="Uematsu K."/>
            <person name="Maruyama T."/>
            <person name="Hatada Y."/>
        </authorList>
    </citation>
    <scope>NUCLEOTIDE SEQUENCE</scope>
    <source>
        <strain evidence="2">JIR-001</strain>
    </source>
</reference>
<name>A0A8D5UD57_9BACL</name>
<dbReference type="Pfam" id="PF00248">
    <property type="entry name" value="Aldo_ket_red"/>
    <property type="match status" value="1"/>
</dbReference>
<dbReference type="InterPro" id="IPR023210">
    <property type="entry name" value="NADP_OxRdtase_dom"/>
</dbReference>
<dbReference type="EMBL" id="AP024601">
    <property type="protein sequence ID" value="BCU80533.1"/>
    <property type="molecule type" value="Genomic_DNA"/>
</dbReference>
<dbReference type="InterPro" id="IPR036812">
    <property type="entry name" value="NAD(P)_OxRdtase_dom_sf"/>
</dbReference>
<feature type="domain" description="NADP-dependent oxidoreductase" evidence="1">
    <location>
        <begin position="2"/>
        <end position="45"/>
    </location>
</feature>
<reference evidence="2" key="2">
    <citation type="journal article" date="2021" name="Microbiol. Resour. Announc.">
        <title>Complete Genome Sequence of Polycladomyces abyssicola JIR-001T, Isolated from Hemipelagic Sediment in Deep Seawater.</title>
        <authorList>
            <person name="Tsubouchi T."/>
            <person name="Kaneko Y."/>
        </authorList>
    </citation>
    <scope>NUCLEOTIDE SEQUENCE</scope>
    <source>
        <strain evidence="2">JIR-001</strain>
    </source>
</reference>
<keyword evidence="3" id="KW-1185">Reference proteome</keyword>
<accession>A0A8D5UD57</accession>
<dbReference type="RefSeq" id="WP_212773901.1">
    <property type="nucleotide sequence ID" value="NZ_AP024601.1"/>
</dbReference>
<evidence type="ECO:0000259" key="1">
    <source>
        <dbReference type="Pfam" id="PF00248"/>
    </source>
</evidence>
<protein>
    <recommendedName>
        <fullName evidence="1">NADP-dependent oxidoreductase domain-containing protein</fullName>
    </recommendedName>
</protein>
<evidence type="ECO:0000313" key="2">
    <source>
        <dbReference type="EMBL" id="BCU80533.1"/>
    </source>
</evidence>
<sequence>MNWLLAKPAVATVITGAKNKEQVIQNVAAAEWKLESEDVIALDKMTDI</sequence>
<proteinExistence type="predicted"/>
<evidence type="ECO:0000313" key="3">
    <source>
        <dbReference type="Proteomes" id="UP000677436"/>
    </source>
</evidence>
<dbReference type="Proteomes" id="UP000677436">
    <property type="component" value="Chromosome"/>
</dbReference>